<dbReference type="PROSITE" id="PS50893">
    <property type="entry name" value="ABC_TRANSPORTER_2"/>
    <property type="match status" value="1"/>
</dbReference>
<dbReference type="SUPFAM" id="SSF52540">
    <property type="entry name" value="P-loop containing nucleoside triphosphate hydrolases"/>
    <property type="match status" value="1"/>
</dbReference>
<dbReference type="CDD" id="cd03230">
    <property type="entry name" value="ABC_DR_subfamily_A"/>
    <property type="match status" value="1"/>
</dbReference>
<accession>A0A512AY60</accession>
<dbReference type="InterPro" id="IPR019864">
    <property type="entry name" value="Motility-assoc_ABC_GldA"/>
</dbReference>
<comment type="caution">
    <text evidence="6">The sequence shown here is derived from an EMBL/GenBank/DDBJ whole genome shotgun (WGS) entry which is preliminary data.</text>
</comment>
<evidence type="ECO:0000256" key="1">
    <source>
        <dbReference type="ARBA" id="ARBA00005417"/>
    </source>
</evidence>
<dbReference type="Proteomes" id="UP000321532">
    <property type="component" value="Unassembled WGS sequence"/>
</dbReference>
<organism evidence="6 7">
    <name type="scientific">Adhaeribacter aerolatus</name>
    <dbReference type="NCBI Taxonomy" id="670289"/>
    <lineage>
        <taxon>Bacteria</taxon>
        <taxon>Pseudomonadati</taxon>
        <taxon>Bacteroidota</taxon>
        <taxon>Cytophagia</taxon>
        <taxon>Cytophagales</taxon>
        <taxon>Hymenobacteraceae</taxon>
        <taxon>Adhaeribacter</taxon>
    </lineage>
</organism>
<feature type="domain" description="ABC transporter" evidence="5">
    <location>
        <begin position="3"/>
        <end position="232"/>
    </location>
</feature>
<keyword evidence="7" id="KW-1185">Reference proteome</keyword>
<dbReference type="NCBIfam" id="TIGR03522">
    <property type="entry name" value="GldA_ABC_ATP"/>
    <property type="match status" value="1"/>
</dbReference>
<keyword evidence="4 6" id="KW-0067">ATP-binding</keyword>
<dbReference type="InterPro" id="IPR003439">
    <property type="entry name" value="ABC_transporter-like_ATP-bd"/>
</dbReference>
<evidence type="ECO:0000256" key="3">
    <source>
        <dbReference type="ARBA" id="ARBA00022741"/>
    </source>
</evidence>
<reference evidence="6 7" key="1">
    <citation type="submission" date="2019-07" db="EMBL/GenBank/DDBJ databases">
        <title>Whole genome shotgun sequence of Adhaeribacter aerolatus NBRC 106133.</title>
        <authorList>
            <person name="Hosoyama A."/>
            <person name="Uohara A."/>
            <person name="Ohji S."/>
            <person name="Ichikawa N."/>
        </authorList>
    </citation>
    <scope>NUCLEOTIDE SEQUENCE [LARGE SCALE GENOMIC DNA]</scope>
    <source>
        <strain evidence="6 7">NBRC 106133</strain>
    </source>
</reference>
<dbReference type="Pfam" id="PF00005">
    <property type="entry name" value="ABC_tran"/>
    <property type="match status" value="1"/>
</dbReference>
<dbReference type="EMBL" id="BJYS01000016">
    <property type="protein sequence ID" value="GEO04662.1"/>
    <property type="molecule type" value="Genomic_DNA"/>
</dbReference>
<dbReference type="Gene3D" id="3.40.50.300">
    <property type="entry name" value="P-loop containing nucleotide triphosphate hydrolases"/>
    <property type="match status" value="1"/>
</dbReference>
<protein>
    <submittedName>
        <fullName evidence="6">Gliding motility-associated ABC transporter ATP-binding subunit GldA</fullName>
    </submittedName>
</protein>
<evidence type="ECO:0000313" key="7">
    <source>
        <dbReference type="Proteomes" id="UP000321532"/>
    </source>
</evidence>
<dbReference type="GO" id="GO:0016887">
    <property type="term" value="F:ATP hydrolysis activity"/>
    <property type="evidence" value="ECO:0007669"/>
    <property type="project" value="InterPro"/>
</dbReference>
<dbReference type="AlphaFoldDB" id="A0A512AY60"/>
<evidence type="ECO:0000259" key="5">
    <source>
        <dbReference type="PROSITE" id="PS50893"/>
    </source>
</evidence>
<keyword evidence="2" id="KW-0813">Transport</keyword>
<dbReference type="InterPro" id="IPR003593">
    <property type="entry name" value="AAA+_ATPase"/>
</dbReference>
<gene>
    <name evidence="6" type="primary">gldA</name>
    <name evidence="6" type="ORF">AAE02nite_23260</name>
</gene>
<evidence type="ECO:0000313" key="6">
    <source>
        <dbReference type="EMBL" id="GEO04662.1"/>
    </source>
</evidence>
<dbReference type="GO" id="GO:0005524">
    <property type="term" value="F:ATP binding"/>
    <property type="evidence" value="ECO:0007669"/>
    <property type="project" value="UniProtKB-KW"/>
</dbReference>
<dbReference type="OrthoDB" id="977540at2"/>
<name>A0A512AY60_9BACT</name>
<evidence type="ECO:0000256" key="2">
    <source>
        <dbReference type="ARBA" id="ARBA00022448"/>
    </source>
</evidence>
<dbReference type="SMART" id="SM00382">
    <property type="entry name" value="AAA"/>
    <property type="match status" value="1"/>
</dbReference>
<sequence>MSVEVKNLTKIFGSQRAVDNISFKVNKGQILGFLGPNGAGKSTTMKIATCYLPPSEGTILVNGYDVVAEPINVRRQVGYLPEHNPLYLDMYVKEYLEFAGSVNGLKGSALKNRISEMVSLCGLTAEQGKKIGSLSKGYRQRVGLAQALIHDPEVLILDEPTTGLDPNQLSEIRALIKNIGREKTVIFSTHIMQEVTAICDRVVIINKGAVVADAEVGALENLNKNEVLTIAEFESPIDTTLFSTIPAIIAIDSLPNNRYRIHSQPGQDVRSAIFTLAGNQQWSLVGLRQEENSLEQIFKQLTSK</sequence>
<dbReference type="PANTHER" id="PTHR43335:SF4">
    <property type="entry name" value="ABC TRANSPORTER, ATP-BINDING PROTEIN"/>
    <property type="match status" value="1"/>
</dbReference>
<dbReference type="RefSeq" id="WP_146897924.1">
    <property type="nucleotide sequence ID" value="NZ_BJYS01000016.1"/>
</dbReference>
<keyword evidence="3" id="KW-0547">Nucleotide-binding</keyword>
<dbReference type="InterPro" id="IPR027417">
    <property type="entry name" value="P-loop_NTPase"/>
</dbReference>
<dbReference type="PANTHER" id="PTHR43335">
    <property type="entry name" value="ABC TRANSPORTER, ATP-BINDING PROTEIN"/>
    <property type="match status" value="1"/>
</dbReference>
<evidence type="ECO:0000256" key="4">
    <source>
        <dbReference type="ARBA" id="ARBA00022840"/>
    </source>
</evidence>
<proteinExistence type="inferred from homology"/>
<comment type="similarity">
    <text evidence="1">Belongs to the ABC transporter superfamily.</text>
</comment>